<keyword evidence="2" id="KW-0812">Transmembrane</keyword>
<evidence type="ECO:0000256" key="1">
    <source>
        <dbReference type="SAM" id="MobiDB-lite"/>
    </source>
</evidence>
<sequence length="68" mass="7209">MTTPRRSHHSGAKTVLKDAESGSTSVLGAWSGRHRVGAFLVLAIILAYPVMNVATLADHGVIPDGWMP</sequence>
<gene>
    <name evidence="3" type="ORF">NOCA2210141</name>
</gene>
<dbReference type="EMBL" id="CZKA01000014">
    <property type="protein sequence ID" value="CUR54791.1"/>
    <property type="molecule type" value="Genomic_DNA"/>
</dbReference>
<evidence type="ECO:0000313" key="3">
    <source>
        <dbReference type="EMBL" id="CUR54791.1"/>
    </source>
</evidence>
<accession>A0A2P2BYH8</accession>
<name>A0A2P2BYH8_9ZZZZ</name>
<feature type="region of interest" description="Disordered" evidence="1">
    <location>
        <begin position="1"/>
        <end position="22"/>
    </location>
</feature>
<evidence type="ECO:0000256" key="2">
    <source>
        <dbReference type="SAM" id="Phobius"/>
    </source>
</evidence>
<protein>
    <submittedName>
        <fullName evidence="3">Uncharacterized protein</fullName>
    </submittedName>
</protein>
<keyword evidence="2" id="KW-0472">Membrane</keyword>
<dbReference type="AlphaFoldDB" id="A0A2P2BYH8"/>
<proteinExistence type="predicted"/>
<keyword evidence="2" id="KW-1133">Transmembrane helix</keyword>
<feature type="transmembrane region" description="Helical" evidence="2">
    <location>
        <begin position="36"/>
        <end position="57"/>
    </location>
</feature>
<feature type="compositionally biased region" description="Basic residues" evidence="1">
    <location>
        <begin position="1"/>
        <end position="11"/>
    </location>
</feature>
<organism evidence="3">
    <name type="scientific">metagenome</name>
    <dbReference type="NCBI Taxonomy" id="256318"/>
    <lineage>
        <taxon>unclassified sequences</taxon>
        <taxon>metagenomes</taxon>
    </lineage>
</organism>
<reference evidence="3" key="1">
    <citation type="submission" date="2015-08" db="EMBL/GenBank/DDBJ databases">
        <authorList>
            <person name="Babu N.S."/>
            <person name="Beckwith C.J."/>
            <person name="Beseler K.G."/>
            <person name="Brison A."/>
            <person name="Carone J.V."/>
            <person name="Caskin T.P."/>
            <person name="Diamond M."/>
            <person name="Durham M.E."/>
            <person name="Foxe J.M."/>
            <person name="Go M."/>
            <person name="Henderson B.A."/>
            <person name="Jones I.B."/>
            <person name="McGettigan J.A."/>
            <person name="Micheletti S.J."/>
            <person name="Nasrallah M.E."/>
            <person name="Ortiz D."/>
            <person name="Piller C.R."/>
            <person name="Privatt S.R."/>
            <person name="Schneider S.L."/>
            <person name="Sharp S."/>
            <person name="Smith T.C."/>
            <person name="Stanton J.D."/>
            <person name="Ullery H.E."/>
            <person name="Wilson R.J."/>
            <person name="Serrano M.G."/>
            <person name="Buck G."/>
            <person name="Lee V."/>
            <person name="Wang Y."/>
            <person name="Carvalho R."/>
            <person name="Voegtly L."/>
            <person name="Shi R."/>
            <person name="Duckworth R."/>
            <person name="Johnson A."/>
            <person name="Loviza R."/>
            <person name="Walstead R."/>
            <person name="Shah Z."/>
            <person name="Kiflezghi M."/>
            <person name="Wade K."/>
            <person name="Ball S.L."/>
            <person name="Bradley K.W."/>
            <person name="Asai D.J."/>
            <person name="Bowman C.A."/>
            <person name="Russell D.A."/>
            <person name="Pope W.H."/>
            <person name="Jacobs-Sera D."/>
            <person name="Hendrix R.W."/>
            <person name="Hatfull G.F."/>
        </authorList>
    </citation>
    <scope>NUCLEOTIDE SEQUENCE</scope>
</reference>